<dbReference type="EC" id="1.1.99.1" evidence="5"/>
<proteinExistence type="inferred from homology"/>
<reference evidence="6" key="1">
    <citation type="submission" date="2018-05" db="EMBL/GenBank/DDBJ databases">
        <title>Draft genome sequence of Stemphylium lycopersici strain CIDEFI 213.</title>
        <authorList>
            <person name="Medina R."/>
            <person name="Franco M.E.E."/>
            <person name="Lucentini C.G."/>
            <person name="Saparrat M.C.N."/>
            <person name="Balatti P.A."/>
        </authorList>
    </citation>
    <scope>NUCLEOTIDE SEQUENCE [LARGE SCALE GENOMIC DNA]</scope>
    <source>
        <strain evidence="6">CIDEFI 213</strain>
    </source>
</reference>
<dbReference type="GO" id="GO:0008812">
    <property type="term" value="F:choline dehydrogenase activity"/>
    <property type="evidence" value="ECO:0007669"/>
    <property type="project" value="UniProtKB-EC"/>
</dbReference>
<evidence type="ECO:0000256" key="3">
    <source>
        <dbReference type="SAM" id="SignalP"/>
    </source>
</evidence>
<name>A0A364N2Z0_STELY</name>
<feature type="domain" description="Glucose-methanol-choline oxidoreductase N-terminal" evidence="4">
    <location>
        <begin position="308"/>
        <end position="322"/>
    </location>
</feature>
<keyword evidence="3" id="KW-0732">Signal</keyword>
<feature type="signal peptide" evidence="3">
    <location>
        <begin position="1"/>
        <end position="19"/>
    </location>
</feature>
<keyword evidence="2" id="KW-0325">Glycoprotein</keyword>
<organism evidence="5 6">
    <name type="scientific">Stemphylium lycopersici</name>
    <name type="common">Tomato gray leaf spot disease fungus</name>
    <name type="synonym">Thyrospora lycopersici</name>
    <dbReference type="NCBI Taxonomy" id="183478"/>
    <lineage>
        <taxon>Eukaryota</taxon>
        <taxon>Fungi</taxon>
        <taxon>Dikarya</taxon>
        <taxon>Ascomycota</taxon>
        <taxon>Pezizomycotina</taxon>
        <taxon>Dothideomycetes</taxon>
        <taxon>Pleosporomycetidae</taxon>
        <taxon>Pleosporales</taxon>
        <taxon>Pleosporineae</taxon>
        <taxon>Pleosporaceae</taxon>
        <taxon>Stemphylium</taxon>
    </lineage>
</organism>
<comment type="caution">
    <text evidence="5">The sequence shown here is derived from an EMBL/GenBank/DDBJ whole genome shotgun (WGS) entry which is preliminary data.</text>
</comment>
<dbReference type="Proteomes" id="UP000249619">
    <property type="component" value="Unassembled WGS sequence"/>
</dbReference>
<dbReference type="AlphaFoldDB" id="A0A364N2Z0"/>
<evidence type="ECO:0000256" key="2">
    <source>
        <dbReference type="ARBA" id="ARBA00023180"/>
    </source>
</evidence>
<dbReference type="InterPro" id="IPR012132">
    <property type="entry name" value="GMC_OxRdtase"/>
</dbReference>
<evidence type="ECO:0000256" key="1">
    <source>
        <dbReference type="ARBA" id="ARBA00010790"/>
    </source>
</evidence>
<evidence type="ECO:0000313" key="6">
    <source>
        <dbReference type="Proteomes" id="UP000249619"/>
    </source>
</evidence>
<dbReference type="PANTHER" id="PTHR11552">
    <property type="entry name" value="GLUCOSE-METHANOL-CHOLINE GMC OXIDOREDUCTASE"/>
    <property type="match status" value="1"/>
</dbReference>
<dbReference type="InterPro" id="IPR036188">
    <property type="entry name" value="FAD/NAD-bd_sf"/>
</dbReference>
<gene>
    <name evidence="5" type="ORF">DDE83_005087</name>
</gene>
<keyword evidence="6" id="KW-1185">Reference proteome</keyword>
<comment type="similarity">
    <text evidence="1">Belongs to the GMC oxidoreductase family.</text>
</comment>
<dbReference type="SUPFAM" id="SSF51905">
    <property type="entry name" value="FAD/NAD(P)-binding domain"/>
    <property type="match status" value="1"/>
</dbReference>
<feature type="chain" id="PRO_5016776595" evidence="3">
    <location>
        <begin position="20"/>
        <end position="886"/>
    </location>
</feature>
<sequence>MRTSLALSLVTLLIPLVVAVPVAEHEKRQNAEFDYVIVGKKGGTAGLTLANRLSEDSSITVAVIEAGALYQLTNPLLSSTPAGDVIWAGSSPSDQNLLVDWNFITAPQAGANGRRIKYARGKCLGGSSARNFMIYQRGDRGSYQRWADEVGDDSYTFDNLMPYFKKSVKFTAPNTRLRARNGTAKFVASAFDPSGGPLDVSYANYAGPFSSYMEGGMNSIGIETRPDFNSGELMGAQYCSSTITPSNQKRTSSQSTFLEAAKLRPNLKVYAVTRAEKILFNSEKRATGVKLPLGTILSAKREVILSAGAFQSPQLLMVSGIGPASQLSKFNIPIIADRRGVGQNMQDHIFFGPTYRTKVQTFTKLANDLLYVGAQFAFDYSILKRGPLTNPVCDFLAWEKAPRDLISSEAAVALDQFPASWPEIEYLSAPGYIGDFSNLFATQPKDGFQYASILGALVAPLSRGQVTLTSASTAQLPAIDPGWLTDATDQAVAVAAYKRMRQAFATDAMRAGLEDTQEYFPGPEVQTDEQILETVRDTLMTVWHAACTCKMGRTDDPDAVVDSKARVIGVTGLRVVDASSFALLPPGHPQPEILIDDGRPQIDAQIRPFEYYYNPGMKLRPAPVRTESSPAWKPLEDHFWQGNEIMDAVIDLCHRVRLGAVRKMATTAFSSSIESLANPPTEILSLSSQLDSIPAWLRPEESEYGRVVFSNPPWFGSVSSLIIAQAEPVARTVGATGHYTSKTTKAQTRRHLEPTHFFARVPRTGGWKRYSGNVPGNRQGAAHALHCTARSASCSRRGVSRATLTELVYLKLLSVASGVAAKLAICIMAPKDCLPGRAGLMQERARVGDSFEECVESLSSELMKKYELKAAFEAHDGHSAGDFRES</sequence>
<dbReference type="GO" id="GO:0050660">
    <property type="term" value="F:flavin adenine dinucleotide binding"/>
    <property type="evidence" value="ECO:0007669"/>
    <property type="project" value="InterPro"/>
</dbReference>
<dbReference type="PANTHER" id="PTHR11552:SF138">
    <property type="entry name" value="DEHYDROGENASE PKFF-RELATED"/>
    <property type="match status" value="1"/>
</dbReference>
<dbReference type="InterPro" id="IPR007867">
    <property type="entry name" value="GMC_OxRtase_C"/>
</dbReference>
<dbReference type="EMBL" id="QGDH01000066">
    <property type="protein sequence ID" value="RAR10316.1"/>
    <property type="molecule type" value="Genomic_DNA"/>
</dbReference>
<dbReference type="SUPFAM" id="SSF54373">
    <property type="entry name" value="FAD-linked reductases, C-terminal domain"/>
    <property type="match status" value="1"/>
</dbReference>
<dbReference type="GO" id="GO:0044550">
    <property type="term" value="P:secondary metabolite biosynthetic process"/>
    <property type="evidence" value="ECO:0007669"/>
    <property type="project" value="TreeGrafter"/>
</dbReference>
<dbReference type="PROSITE" id="PS00624">
    <property type="entry name" value="GMC_OXRED_2"/>
    <property type="match status" value="1"/>
</dbReference>
<accession>A0A364N2Z0</accession>
<dbReference type="Gene3D" id="3.30.560.10">
    <property type="entry name" value="Glucose Oxidase, domain 3"/>
    <property type="match status" value="1"/>
</dbReference>
<evidence type="ECO:0000259" key="4">
    <source>
        <dbReference type="PROSITE" id="PS00624"/>
    </source>
</evidence>
<dbReference type="Pfam" id="PF00732">
    <property type="entry name" value="GMC_oxred_N"/>
    <property type="match status" value="1"/>
</dbReference>
<dbReference type="InterPro" id="IPR000172">
    <property type="entry name" value="GMC_OxRdtase_N"/>
</dbReference>
<evidence type="ECO:0000313" key="5">
    <source>
        <dbReference type="EMBL" id="RAR10316.1"/>
    </source>
</evidence>
<dbReference type="Gene3D" id="3.50.50.60">
    <property type="entry name" value="FAD/NAD(P)-binding domain"/>
    <property type="match status" value="1"/>
</dbReference>
<keyword evidence="5" id="KW-0560">Oxidoreductase</keyword>
<dbReference type="Pfam" id="PF05199">
    <property type="entry name" value="GMC_oxred_C"/>
    <property type="match status" value="1"/>
</dbReference>
<protein>
    <submittedName>
        <fullName evidence="5">Gmc oxidoreductase</fullName>
        <ecNumber evidence="5">1.1.99.1</ecNumber>
    </submittedName>
</protein>
<dbReference type="STRING" id="183478.A0A364N2Z0"/>